<dbReference type="Gene3D" id="3.40.50.1820">
    <property type="entry name" value="alpha/beta hydrolase"/>
    <property type="match status" value="1"/>
</dbReference>
<feature type="chain" id="PRO_5038598735" evidence="8">
    <location>
        <begin position="37"/>
        <end position="725"/>
    </location>
</feature>
<dbReference type="GO" id="GO:0052689">
    <property type="term" value="F:carboxylic ester hydrolase activity"/>
    <property type="evidence" value="ECO:0007669"/>
    <property type="project" value="UniProtKB-KW"/>
</dbReference>
<evidence type="ECO:0000256" key="3">
    <source>
        <dbReference type="ARBA" id="ARBA00022723"/>
    </source>
</evidence>
<proteinExistence type="inferred from homology"/>
<dbReference type="InterPro" id="IPR029058">
    <property type="entry name" value="AB_hydrolase_fold"/>
</dbReference>
<keyword evidence="11" id="KW-1185">Reference proteome</keyword>
<gene>
    <name evidence="10" type="ORF">GNP93_16435</name>
</gene>
<dbReference type="AlphaFoldDB" id="A0A7X2ZCD2"/>
<dbReference type="GO" id="GO:0046872">
    <property type="term" value="F:metal ion binding"/>
    <property type="evidence" value="ECO:0007669"/>
    <property type="project" value="UniProtKB-KW"/>
</dbReference>
<dbReference type="PANTHER" id="PTHR33938:SF15">
    <property type="entry name" value="FERULOYL ESTERASE B-RELATED"/>
    <property type="match status" value="1"/>
</dbReference>
<reference evidence="10 11" key="1">
    <citation type="submission" date="2019-11" db="EMBL/GenBank/DDBJ databases">
        <title>Draft genome sequences of five Paenibacillus species of dairy origin.</title>
        <authorList>
            <person name="Olajide A.M."/>
            <person name="Chen S."/>
            <person name="Lapointe G."/>
        </authorList>
    </citation>
    <scope>NUCLEOTIDE SEQUENCE [LARGE SCALE GENOMIC DNA]</scope>
    <source>
        <strain evidence="10 11">2CS3</strain>
    </source>
</reference>
<feature type="signal peptide" evidence="8">
    <location>
        <begin position="1"/>
        <end position="36"/>
    </location>
</feature>
<evidence type="ECO:0000256" key="2">
    <source>
        <dbReference type="ARBA" id="ARBA00022487"/>
    </source>
</evidence>
<keyword evidence="4 8" id="KW-0732">Signal</keyword>
<protein>
    <submittedName>
        <fullName evidence="10">Tannase/feruloyl esterase family alpha/beta hydrolase</fullName>
    </submittedName>
</protein>
<dbReference type="PROSITE" id="PS51272">
    <property type="entry name" value="SLH"/>
    <property type="match status" value="1"/>
</dbReference>
<dbReference type="PANTHER" id="PTHR33938">
    <property type="entry name" value="FERULOYL ESTERASE B-RELATED"/>
    <property type="match status" value="1"/>
</dbReference>
<keyword evidence="7" id="KW-1015">Disulfide bond</keyword>
<evidence type="ECO:0000256" key="8">
    <source>
        <dbReference type="SAM" id="SignalP"/>
    </source>
</evidence>
<keyword evidence="2" id="KW-0719">Serine esterase</keyword>
<organism evidence="10 11">
    <name type="scientific">Paenibacillus validus</name>
    <dbReference type="NCBI Taxonomy" id="44253"/>
    <lineage>
        <taxon>Bacteria</taxon>
        <taxon>Bacillati</taxon>
        <taxon>Bacillota</taxon>
        <taxon>Bacilli</taxon>
        <taxon>Bacillales</taxon>
        <taxon>Paenibacillaceae</taxon>
        <taxon>Paenibacillus</taxon>
    </lineage>
</organism>
<keyword evidence="6" id="KW-0106">Calcium</keyword>
<evidence type="ECO:0000256" key="4">
    <source>
        <dbReference type="ARBA" id="ARBA00022729"/>
    </source>
</evidence>
<evidence type="ECO:0000256" key="5">
    <source>
        <dbReference type="ARBA" id="ARBA00022801"/>
    </source>
</evidence>
<dbReference type="Proteomes" id="UP000450917">
    <property type="component" value="Unassembled WGS sequence"/>
</dbReference>
<keyword evidence="3" id="KW-0479">Metal-binding</keyword>
<dbReference type="InterPro" id="IPR001119">
    <property type="entry name" value="SLH_dom"/>
</dbReference>
<evidence type="ECO:0000259" key="9">
    <source>
        <dbReference type="PROSITE" id="PS51272"/>
    </source>
</evidence>
<evidence type="ECO:0000313" key="10">
    <source>
        <dbReference type="EMBL" id="MUG72259.1"/>
    </source>
</evidence>
<evidence type="ECO:0000313" key="11">
    <source>
        <dbReference type="Proteomes" id="UP000450917"/>
    </source>
</evidence>
<dbReference type="Pfam" id="PF07519">
    <property type="entry name" value="Tannase"/>
    <property type="match status" value="1"/>
</dbReference>
<dbReference type="Pfam" id="PF00395">
    <property type="entry name" value="SLH"/>
    <property type="match status" value="1"/>
</dbReference>
<dbReference type="InterPro" id="IPR011118">
    <property type="entry name" value="Tannase/feruloyl_esterase"/>
</dbReference>
<dbReference type="EMBL" id="WNZX01000014">
    <property type="protein sequence ID" value="MUG72259.1"/>
    <property type="molecule type" value="Genomic_DNA"/>
</dbReference>
<comment type="similarity">
    <text evidence="1">Belongs to the tannase family.</text>
</comment>
<comment type="caution">
    <text evidence="10">The sequence shown here is derived from an EMBL/GenBank/DDBJ whole genome shotgun (WGS) entry which is preliminary data.</text>
</comment>
<keyword evidence="5 10" id="KW-0378">Hydrolase</keyword>
<sequence length="725" mass="78401">MIYIVWRGAFSLKIKKRCTLLLTMALLVSSVSPMFSSVGFAEAPAGDDPASTVKLESDGAPVQRGEAAKLAVRLYERISGKTIHPDHNPFTDTDDVEINKAHSAGIVMGIEDGKFGPDAVVSKQELSTMLYRVMENAIDGFNGDQANQGIFADKEEIAGWAELPVRYLHTLGVIEADSSEKVNPHAKLDLQEANDLAERIYGFTVARNACSKLDGRILPASDIRLPTSGATIQSASLVLENEESNVNGEFCKVLGAIHPVDQNAPDILFEINLPTQWNHKTLQLGGGGFNGTLITGLGGTPGQMSSVPMPLKQGYVTFGSDSGHQSTVAFDASFGLNKEALNNFAGDQLKKTYDVAITLVKNHYGKAPEQKYFAGSSEGGREALTVVQRWPGDYDGVIAFYPVVHLMLLHLTDNQYAQALYANDGAGWLNPEKYKLLNDAVYQACDGLDGVVDGIISDVKTCSETFTIKTVEDTLRCPDGADTGNDCLSDAQIHTVRVMSSPMPYDFTFNNGVDSFPQSTILLGGDKSAFHLGTRPVPAKPPMWTPVGGDAFHAASGDTNVRYLVTQDPSFDSLTFDPNTYKERIMELSELLNSNSPKIESFKEQGGKIILVGALADGGVSPFNTINYYEGLEKEFGKTSLDPFVRFYAIPGYGHGTGPFTATMDTLGALDKWVVTNEAPDQLVATDANKNTVGRTRPACRYPEWPKYNGSGDVNAAESYTCTKP</sequence>
<evidence type="ECO:0000256" key="1">
    <source>
        <dbReference type="ARBA" id="ARBA00006249"/>
    </source>
</evidence>
<evidence type="ECO:0000256" key="6">
    <source>
        <dbReference type="ARBA" id="ARBA00022837"/>
    </source>
</evidence>
<name>A0A7X2ZCD2_9BACL</name>
<accession>A0A7X2ZCD2</accession>
<dbReference type="SUPFAM" id="SSF53474">
    <property type="entry name" value="alpha/beta-Hydrolases"/>
    <property type="match status" value="1"/>
</dbReference>
<evidence type="ECO:0000256" key="7">
    <source>
        <dbReference type="ARBA" id="ARBA00023157"/>
    </source>
</evidence>
<feature type="domain" description="SLH" evidence="9">
    <location>
        <begin position="81"/>
        <end position="144"/>
    </location>
</feature>